<protein>
    <submittedName>
        <fullName evidence="2">Uncharacterized protein</fullName>
    </submittedName>
</protein>
<dbReference type="AlphaFoldDB" id="A0AAD8J2A2"/>
<reference evidence="2" key="1">
    <citation type="submission" date="2023-02" db="EMBL/GenBank/DDBJ databases">
        <title>Genome of toxic invasive species Heracleum sosnowskyi carries increased number of genes despite the absence of recent whole-genome duplications.</title>
        <authorList>
            <person name="Schelkunov M."/>
            <person name="Shtratnikova V."/>
            <person name="Makarenko M."/>
            <person name="Klepikova A."/>
            <person name="Omelchenko D."/>
            <person name="Novikova G."/>
            <person name="Obukhova E."/>
            <person name="Bogdanov V."/>
            <person name="Penin A."/>
            <person name="Logacheva M."/>
        </authorList>
    </citation>
    <scope>NUCLEOTIDE SEQUENCE</scope>
    <source>
        <strain evidence="2">Hsosn_3</strain>
        <tissue evidence="2">Leaf</tissue>
    </source>
</reference>
<name>A0AAD8J2A2_9APIA</name>
<dbReference type="EMBL" id="JAUIZM010000002">
    <property type="protein sequence ID" value="KAK1395579.1"/>
    <property type="molecule type" value="Genomic_DNA"/>
</dbReference>
<evidence type="ECO:0000256" key="1">
    <source>
        <dbReference type="SAM" id="MobiDB-lite"/>
    </source>
</evidence>
<dbReference type="Proteomes" id="UP001237642">
    <property type="component" value="Unassembled WGS sequence"/>
</dbReference>
<feature type="compositionally biased region" description="Acidic residues" evidence="1">
    <location>
        <begin position="179"/>
        <end position="193"/>
    </location>
</feature>
<proteinExistence type="predicted"/>
<organism evidence="2 3">
    <name type="scientific">Heracleum sosnowskyi</name>
    <dbReference type="NCBI Taxonomy" id="360622"/>
    <lineage>
        <taxon>Eukaryota</taxon>
        <taxon>Viridiplantae</taxon>
        <taxon>Streptophyta</taxon>
        <taxon>Embryophyta</taxon>
        <taxon>Tracheophyta</taxon>
        <taxon>Spermatophyta</taxon>
        <taxon>Magnoliopsida</taxon>
        <taxon>eudicotyledons</taxon>
        <taxon>Gunneridae</taxon>
        <taxon>Pentapetalae</taxon>
        <taxon>asterids</taxon>
        <taxon>campanulids</taxon>
        <taxon>Apiales</taxon>
        <taxon>Apiaceae</taxon>
        <taxon>Apioideae</taxon>
        <taxon>apioid superclade</taxon>
        <taxon>Tordylieae</taxon>
        <taxon>Tordyliinae</taxon>
        <taxon>Heracleum</taxon>
    </lineage>
</organism>
<feature type="region of interest" description="Disordered" evidence="1">
    <location>
        <begin position="161"/>
        <end position="193"/>
    </location>
</feature>
<reference evidence="2" key="2">
    <citation type="submission" date="2023-05" db="EMBL/GenBank/DDBJ databases">
        <authorList>
            <person name="Schelkunov M.I."/>
        </authorList>
    </citation>
    <scope>NUCLEOTIDE SEQUENCE</scope>
    <source>
        <strain evidence="2">Hsosn_3</strain>
        <tissue evidence="2">Leaf</tissue>
    </source>
</reference>
<evidence type="ECO:0000313" key="3">
    <source>
        <dbReference type="Proteomes" id="UP001237642"/>
    </source>
</evidence>
<sequence>MRHFKRVLPSEGYSEMKVQKDWNTEILKLGNEIRVLSWDVLVYSKPCRLSGSKVCMSYEPKIIHEAVAVNNEENAPRKIEFPFHLANVYLPVPSNKVNIFQRSRFTTMCFLANHALVEDESDPERIQEALSLIMRQLLTMFKIQLMWNYLRRKLGGRKNQSLQAQTVKTKKNQFRDQEDAQDEEDEEGSCLEL</sequence>
<accession>A0AAD8J2A2</accession>
<gene>
    <name evidence="2" type="ORF">POM88_005442</name>
</gene>
<keyword evidence="3" id="KW-1185">Reference proteome</keyword>
<evidence type="ECO:0000313" key="2">
    <source>
        <dbReference type="EMBL" id="KAK1395579.1"/>
    </source>
</evidence>
<comment type="caution">
    <text evidence="2">The sequence shown here is derived from an EMBL/GenBank/DDBJ whole genome shotgun (WGS) entry which is preliminary data.</text>
</comment>